<proteinExistence type="predicted"/>
<reference evidence="1" key="1">
    <citation type="submission" date="2020-05" db="EMBL/GenBank/DDBJ databases">
        <authorList>
            <person name="Chiriac C."/>
            <person name="Salcher M."/>
            <person name="Ghai R."/>
            <person name="Kavagutti S V."/>
        </authorList>
    </citation>
    <scope>NUCLEOTIDE SEQUENCE</scope>
</reference>
<organism evidence="1">
    <name type="scientific">freshwater metagenome</name>
    <dbReference type="NCBI Taxonomy" id="449393"/>
    <lineage>
        <taxon>unclassified sequences</taxon>
        <taxon>metagenomes</taxon>
        <taxon>ecological metagenomes</taxon>
    </lineage>
</organism>
<accession>A0A6J6RJ24</accession>
<protein>
    <submittedName>
        <fullName evidence="1">Unannotated protein</fullName>
    </submittedName>
</protein>
<gene>
    <name evidence="1" type="ORF">UFOPK2602_01895</name>
</gene>
<name>A0A6J6RJ24_9ZZZZ</name>
<dbReference type="EMBL" id="CAEZXX010000161">
    <property type="protein sequence ID" value="CAB4723302.1"/>
    <property type="molecule type" value="Genomic_DNA"/>
</dbReference>
<sequence>MLGPGERVGIPRIACPLGPLERPEHHRPESVWLHTEQHELTAVLGHVVVRDRVRGGATIRRNSLEPELDGAREIERHHVTAETDQGGGDHLAIPRSLALEQRRRDPCCCSNTGHVIPHAAALAGHVLARQCQRRCDTRPRPEHAHVEARPVHLRALETERRQTGVDEAGEALADRLMIEAIPQQRVPAHVRDEHVRVLEQVHEDGLALIRGVVEGDSSLATVVHLERWILGTPDCELKVGPEASIRIAGEWFHLDDVCTPVAEDRRSGRCGHPEPHLDDLDSLHRTHDSMVGHLGCPRPRDRYSTE</sequence>
<dbReference type="AlphaFoldDB" id="A0A6J6RJ24"/>
<evidence type="ECO:0000313" key="1">
    <source>
        <dbReference type="EMBL" id="CAB4723302.1"/>
    </source>
</evidence>